<dbReference type="Pfam" id="PF01148">
    <property type="entry name" value="CTP_transf_1"/>
    <property type="match status" value="1"/>
</dbReference>
<gene>
    <name evidence="2" type="ORF">B5M47_02055</name>
</gene>
<keyword evidence="1" id="KW-1133">Transmembrane helix</keyword>
<feature type="transmembrane region" description="Helical" evidence="1">
    <location>
        <begin position="156"/>
        <end position="176"/>
    </location>
</feature>
<sequence>MAVFFALASLILPLLFSGLTFIFLLKLNMLKKVAWPLDMGITWRGKRLLGENKTVRGPIIMAFFTMLYGFLLFKVLPWEKSVFFSNRQVVLSYFLVGLAYSLGELPNSFLKRQLSIPPGGKVVKGVGKWFFSFLDLFDSLVACGVVYFFLFRLSLVVVALAIFIGGMIHWGTDVLMKRWCLK</sequence>
<evidence type="ECO:0008006" key="4">
    <source>
        <dbReference type="Google" id="ProtNLM"/>
    </source>
</evidence>
<feature type="transmembrane region" description="Helical" evidence="1">
    <location>
        <begin position="130"/>
        <end position="150"/>
    </location>
</feature>
<accession>A0A1W9NY16</accession>
<keyword evidence="1" id="KW-0472">Membrane</keyword>
<evidence type="ECO:0000313" key="2">
    <source>
        <dbReference type="EMBL" id="OQX51057.1"/>
    </source>
</evidence>
<organism evidence="2 3">
    <name type="scientific">candidate division CPR3 bacterium 4484_211</name>
    <dbReference type="NCBI Taxonomy" id="1968527"/>
    <lineage>
        <taxon>Bacteria</taxon>
        <taxon>Bacteria division CPR3</taxon>
    </lineage>
</organism>
<dbReference type="AlphaFoldDB" id="A0A1W9NY16"/>
<dbReference type="STRING" id="1968527.B5M47_02055"/>
<name>A0A1W9NY16_UNCC3</name>
<dbReference type="Proteomes" id="UP000192520">
    <property type="component" value="Unassembled WGS sequence"/>
</dbReference>
<comment type="caution">
    <text evidence="2">The sequence shown here is derived from an EMBL/GenBank/DDBJ whole genome shotgun (WGS) entry which is preliminary data.</text>
</comment>
<evidence type="ECO:0000256" key="1">
    <source>
        <dbReference type="SAM" id="Phobius"/>
    </source>
</evidence>
<evidence type="ECO:0000313" key="3">
    <source>
        <dbReference type="Proteomes" id="UP000192520"/>
    </source>
</evidence>
<keyword evidence="1" id="KW-0812">Transmembrane</keyword>
<dbReference type="PANTHER" id="PTHR39650">
    <property type="entry name" value="CDP-ARCHAEOL SYNTHASE"/>
    <property type="match status" value="1"/>
</dbReference>
<feature type="transmembrane region" description="Helical" evidence="1">
    <location>
        <begin position="90"/>
        <end position="110"/>
    </location>
</feature>
<reference evidence="3" key="1">
    <citation type="submission" date="2017-03" db="EMBL/GenBank/DDBJ databases">
        <title>Novel pathways for hydrocarbon cycling and metabolic interdependencies in hydrothermal sediment communities.</title>
        <authorList>
            <person name="Dombrowski N."/>
            <person name="Seitz K."/>
            <person name="Teske A."/>
            <person name="Baker B."/>
        </authorList>
    </citation>
    <scope>NUCLEOTIDE SEQUENCE [LARGE SCALE GENOMIC DNA]</scope>
</reference>
<dbReference type="PANTHER" id="PTHR39650:SF1">
    <property type="entry name" value="CDP-ARCHAEOL SYNTHASE"/>
    <property type="match status" value="1"/>
</dbReference>
<dbReference type="EMBL" id="MZGJ01000009">
    <property type="protein sequence ID" value="OQX51057.1"/>
    <property type="molecule type" value="Genomic_DNA"/>
</dbReference>
<feature type="transmembrane region" description="Helical" evidence="1">
    <location>
        <begin position="6"/>
        <end position="25"/>
    </location>
</feature>
<protein>
    <recommendedName>
        <fullName evidence="4">CDP-archaeol synthase</fullName>
    </recommendedName>
</protein>
<dbReference type="InterPro" id="IPR032690">
    <property type="entry name" value="CarS"/>
</dbReference>
<feature type="transmembrane region" description="Helical" evidence="1">
    <location>
        <begin position="59"/>
        <end position="78"/>
    </location>
</feature>
<proteinExistence type="predicted"/>